<evidence type="ECO:0000256" key="3">
    <source>
        <dbReference type="ARBA" id="ARBA00022729"/>
    </source>
</evidence>
<dbReference type="Pfam" id="PF13098">
    <property type="entry name" value="Thioredoxin_2"/>
    <property type="match status" value="1"/>
</dbReference>
<evidence type="ECO:0000256" key="7">
    <source>
        <dbReference type="RuleBase" id="RU364038"/>
    </source>
</evidence>
<keyword evidence="4 7" id="KW-0574">Periplasm</keyword>
<dbReference type="GO" id="GO:0042597">
    <property type="term" value="C:periplasmic space"/>
    <property type="evidence" value="ECO:0007669"/>
    <property type="project" value="UniProtKB-SubCell"/>
</dbReference>
<dbReference type="InterPro" id="IPR009094">
    <property type="entry name" value="DiS-bond_isomerase_DsbC/G_N_sf"/>
</dbReference>
<dbReference type="EMBL" id="LUUI01000098">
    <property type="protein sequence ID" value="OAI16138.1"/>
    <property type="molecule type" value="Genomic_DNA"/>
</dbReference>
<comment type="subcellular location">
    <subcellularLocation>
        <location evidence="1 7">Periplasm</location>
    </subcellularLocation>
</comment>
<comment type="caution">
    <text evidence="10">The sequence shown here is derived from an EMBL/GenBank/DDBJ whole genome shotgun (WGS) entry which is preliminary data.</text>
</comment>
<dbReference type="Pfam" id="PF10411">
    <property type="entry name" value="DsbC_N"/>
    <property type="match status" value="1"/>
</dbReference>
<comment type="similarity">
    <text evidence="2 7">Belongs to the thioredoxin family. DsbC subfamily.</text>
</comment>
<dbReference type="AlphaFoldDB" id="A0A177NDK2"/>
<sequence>MRKITQRLMVLAALFLASSSYADEAAVKKALSEFMPDINIESIKSAEIKGLYEVVAGGNIFYVSEDGRYLLQGQMYDAVEKKNITENKLADVRKLALEKVGENKMIVFKPKTSKYMVSIFTDIDCGYCRKLHSEIDQYLAQGITVRYLFFPRAGKGSDSYTKAISVWCAADQQKALTAAKKGESLEAKTCDNPIDEHMQLGEAFGMSGTPMIVTEKGNVLPGYVPAAQLAKVLGSE</sequence>
<dbReference type="STRING" id="980561.A1359_08980"/>
<dbReference type="InterPro" id="IPR012336">
    <property type="entry name" value="Thioredoxin-like_fold"/>
</dbReference>
<feature type="signal peptide" evidence="7">
    <location>
        <begin position="1"/>
        <end position="22"/>
    </location>
</feature>
<dbReference type="SUPFAM" id="SSF52833">
    <property type="entry name" value="Thioredoxin-like"/>
    <property type="match status" value="1"/>
</dbReference>
<keyword evidence="5" id="KW-1015">Disulfide bond</keyword>
<keyword evidence="6 7" id="KW-0676">Redox-active center</keyword>
<dbReference type="SUPFAM" id="SSF54423">
    <property type="entry name" value="DsbC/DsbG N-terminal domain-like"/>
    <property type="match status" value="1"/>
</dbReference>
<evidence type="ECO:0000256" key="6">
    <source>
        <dbReference type="ARBA" id="ARBA00023284"/>
    </source>
</evidence>
<dbReference type="PANTHER" id="PTHR35272">
    <property type="entry name" value="THIOL:DISULFIDE INTERCHANGE PROTEIN DSBC-RELATED"/>
    <property type="match status" value="1"/>
</dbReference>
<dbReference type="RefSeq" id="WP_066981856.1">
    <property type="nucleotide sequence ID" value="NZ_LUUI01000098.1"/>
</dbReference>
<evidence type="ECO:0000259" key="9">
    <source>
        <dbReference type="Pfam" id="PF13098"/>
    </source>
</evidence>
<evidence type="ECO:0000256" key="2">
    <source>
        <dbReference type="ARBA" id="ARBA00009813"/>
    </source>
</evidence>
<dbReference type="InterPro" id="IPR018950">
    <property type="entry name" value="DiS-bond_isomerase_DsbC/G_N"/>
</dbReference>
<evidence type="ECO:0000259" key="8">
    <source>
        <dbReference type="Pfam" id="PF10411"/>
    </source>
</evidence>
<dbReference type="Gene3D" id="3.40.30.10">
    <property type="entry name" value="Glutaredoxin"/>
    <property type="match status" value="1"/>
</dbReference>
<evidence type="ECO:0000256" key="1">
    <source>
        <dbReference type="ARBA" id="ARBA00004418"/>
    </source>
</evidence>
<dbReference type="Proteomes" id="UP000078476">
    <property type="component" value="Unassembled WGS sequence"/>
</dbReference>
<dbReference type="InterPro" id="IPR036249">
    <property type="entry name" value="Thioredoxin-like_sf"/>
</dbReference>
<evidence type="ECO:0000313" key="10">
    <source>
        <dbReference type="EMBL" id="OAI16138.1"/>
    </source>
</evidence>
<dbReference type="InterPro" id="IPR051470">
    <property type="entry name" value="Thiol:disulfide_interchange"/>
</dbReference>
<evidence type="ECO:0000256" key="4">
    <source>
        <dbReference type="ARBA" id="ARBA00022764"/>
    </source>
</evidence>
<feature type="chain" id="PRO_5010001846" description="Thiol:disulfide interchange protein" evidence="7">
    <location>
        <begin position="23"/>
        <end position="236"/>
    </location>
</feature>
<keyword evidence="11" id="KW-1185">Reference proteome</keyword>
<keyword evidence="3 7" id="KW-0732">Signal</keyword>
<dbReference type="InterPro" id="IPR033954">
    <property type="entry name" value="DiS-bond_Isoase_DsbC/G"/>
</dbReference>
<reference evidence="10 11" key="1">
    <citation type="submission" date="2016-03" db="EMBL/GenBank/DDBJ databases">
        <authorList>
            <person name="Ploux O."/>
        </authorList>
    </citation>
    <scope>NUCLEOTIDE SEQUENCE [LARGE SCALE GENOMIC DNA]</scope>
    <source>
        <strain evidence="10 11">R-45370</strain>
    </source>
</reference>
<dbReference type="OrthoDB" id="12976at2"/>
<dbReference type="Gene3D" id="3.10.450.70">
    <property type="entry name" value="Disulphide bond isomerase, DsbC/G, N-terminal"/>
    <property type="match status" value="1"/>
</dbReference>
<dbReference type="PANTHER" id="PTHR35272:SF3">
    <property type="entry name" value="THIOL:DISULFIDE INTERCHANGE PROTEIN DSBC"/>
    <property type="match status" value="1"/>
</dbReference>
<name>A0A177NDK2_9GAMM</name>
<feature type="domain" description="Disulphide bond isomerase DsbC/G N-terminal" evidence="8">
    <location>
        <begin position="19"/>
        <end position="86"/>
    </location>
</feature>
<accession>A0A177NDK2</accession>
<dbReference type="CDD" id="cd03020">
    <property type="entry name" value="DsbA_DsbC_DsbG"/>
    <property type="match status" value="1"/>
</dbReference>
<comment type="function">
    <text evidence="7">Required for disulfide bond formation in some periplasmic proteins. Acts by transferring its disulfide bond to other proteins and is reduced in the process.</text>
</comment>
<evidence type="ECO:0000313" key="11">
    <source>
        <dbReference type="Proteomes" id="UP000078476"/>
    </source>
</evidence>
<proteinExistence type="inferred from homology"/>
<protein>
    <recommendedName>
        <fullName evidence="7">Thiol:disulfide interchange protein</fullName>
    </recommendedName>
</protein>
<gene>
    <name evidence="10" type="ORF">A1359_08980</name>
</gene>
<evidence type="ECO:0000256" key="5">
    <source>
        <dbReference type="ARBA" id="ARBA00023157"/>
    </source>
</evidence>
<feature type="domain" description="Thioredoxin-like fold" evidence="9">
    <location>
        <begin position="111"/>
        <end position="233"/>
    </location>
</feature>
<organism evidence="10 11">
    <name type="scientific">Methylomonas lenta</name>
    <dbReference type="NCBI Taxonomy" id="980561"/>
    <lineage>
        <taxon>Bacteria</taxon>
        <taxon>Pseudomonadati</taxon>
        <taxon>Pseudomonadota</taxon>
        <taxon>Gammaproteobacteria</taxon>
        <taxon>Methylococcales</taxon>
        <taxon>Methylococcaceae</taxon>
        <taxon>Methylomonas</taxon>
    </lineage>
</organism>